<dbReference type="GO" id="GO:0003677">
    <property type="term" value="F:DNA binding"/>
    <property type="evidence" value="ECO:0007669"/>
    <property type="project" value="UniProtKB-KW"/>
</dbReference>
<dbReference type="SUPFAM" id="SSF46785">
    <property type="entry name" value="Winged helix' DNA-binding domain"/>
    <property type="match status" value="1"/>
</dbReference>
<reference evidence="5 6" key="1">
    <citation type="submission" date="2011-10" db="EMBL/GenBank/DDBJ databases">
        <title>The Improved High-Quality Draft genome of Leptonema illini DSM 21528.</title>
        <authorList>
            <consortium name="US DOE Joint Genome Institute (JGI-PGF)"/>
            <person name="Lucas S."/>
            <person name="Copeland A."/>
            <person name="Lapidus A."/>
            <person name="Glavina del Rio T."/>
            <person name="Dalin E."/>
            <person name="Tice H."/>
            <person name="Bruce D."/>
            <person name="Goodwin L."/>
            <person name="Pitluck S."/>
            <person name="Peters L."/>
            <person name="Mikhailova N."/>
            <person name="Held B."/>
            <person name="Kyrpides N."/>
            <person name="Mavromatis K."/>
            <person name="Ivanova N."/>
            <person name="Markowitz V."/>
            <person name="Cheng J.-F."/>
            <person name="Hugenholtz P."/>
            <person name="Woyke T."/>
            <person name="Wu D."/>
            <person name="Gronow S."/>
            <person name="Wellnitz S."/>
            <person name="Brambilla E.-M."/>
            <person name="Klenk H.-P."/>
            <person name="Eisen J.A."/>
        </authorList>
    </citation>
    <scope>NUCLEOTIDE SEQUENCE [LARGE SCALE GENOMIC DNA]</scope>
    <source>
        <strain evidence="5 6">DSM 21528</strain>
    </source>
</reference>
<protein>
    <submittedName>
        <fullName evidence="5">Regulatory protein MarR</fullName>
    </submittedName>
</protein>
<dbReference type="InterPro" id="IPR036388">
    <property type="entry name" value="WH-like_DNA-bd_sf"/>
</dbReference>
<dbReference type="PRINTS" id="PR00598">
    <property type="entry name" value="HTHMARR"/>
</dbReference>
<dbReference type="PANTHER" id="PTHR42756">
    <property type="entry name" value="TRANSCRIPTIONAL REGULATOR, MARR"/>
    <property type="match status" value="1"/>
</dbReference>
<keyword evidence="2" id="KW-0238">DNA-binding</keyword>
<evidence type="ECO:0000256" key="1">
    <source>
        <dbReference type="ARBA" id="ARBA00023015"/>
    </source>
</evidence>
<dbReference type="Proteomes" id="UP000005737">
    <property type="component" value="Unassembled WGS sequence"/>
</dbReference>
<dbReference type="SMART" id="SM00347">
    <property type="entry name" value="HTH_MARR"/>
    <property type="match status" value="1"/>
</dbReference>
<evidence type="ECO:0000259" key="4">
    <source>
        <dbReference type="PROSITE" id="PS50995"/>
    </source>
</evidence>
<organism evidence="5 6">
    <name type="scientific">Leptonema illini DSM 21528</name>
    <dbReference type="NCBI Taxonomy" id="929563"/>
    <lineage>
        <taxon>Bacteria</taxon>
        <taxon>Pseudomonadati</taxon>
        <taxon>Spirochaetota</taxon>
        <taxon>Spirochaetia</taxon>
        <taxon>Leptospirales</taxon>
        <taxon>Leptospiraceae</taxon>
        <taxon>Leptonema</taxon>
    </lineage>
</organism>
<dbReference type="STRING" id="183.GCA_002009735_00424"/>
<evidence type="ECO:0000256" key="3">
    <source>
        <dbReference type="ARBA" id="ARBA00023163"/>
    </source>
</evidence>
<name>H2CHA1_9LEPT</name>
<dbReference type="PANTHER" id="PTHR42756:SF1">
    <property type="entry name" value="TRANSCRIPTIONAL REPRESSOR OF EMRAB OPERON"/>
    <property type="match status" value="1"/>
</dbReference>
<keyword evidence="3" id="KW-0804">Transcription</keyword>
<dbReference type="EMBL" id="JH597773">
    <property type="protein sequence ID" value="EHQ07974.1"/>
    <property type="molecule type" value="Genomic_DNA"/>
</dbReference>
<evidence type="ECO:0000313" key="5">
    <source>
        <dbReference type="EMBL" id="EHQ07974.1"/>
    </source>
</evidence>
<evidence type="ECO:0000313" key="6">
    <source>
        <dbReference type="Proteomes" id="UP000005737"/>
    </source>
</evidence>
<sequence length="167" mass="18889">MGRPNFPLKYLMRIADRVDLQIAAMMDEKGLTGLTRSHLEILSFLLRRPGLTPTEIASQIQRTKPTVTVLVRKLIEQQYLTSTKSTTDGRSIELSPTQKAKKMKPAILRIMLALQRETYAALTDLEAEELYRITEKLNEAMITKSSTRADGGKWGNSPFHIRSSDLN</sequence>
<dbReference type="Pfam" id="PF12802">
    <property type="entry name" value="MarR_2"/>
    <property type="match status" value="1"/>
</dbReference>
<dbReference type="PROSITE" id="PS50995">
    <property type="entry name" value="HTH_MARR_2"/>
    <property type="match status" value="1"/>
</dbReference>
<evidence type="ECO:0000256" key="2">
    <source>
        <dbReference type="ARBA" id="ARBA00023125"/>
    </source>
</evidence>
<dbReference type="Gene3D" id="1.10.10.10">
    <property type="entry name" value="Winged helix-like DNA-binding domain superfamily/Winged helix DNA-binding domain"/>
    <property type="match status" value="1"/>
</dbReference>
<dbReference type="HOGENOM" id="CLU_083287_18_3_12"/>
<keyword evidence="1" id="KW-0805">Transcription regulation</keyword>
<proteinExistence type="predicted"/>
<accession>H2CHA1</accession>
<dbReference type="InterPro" id="IPR036390">
    <property type="entry name" value="WH_DNA-bd_sf"/>
</dbReference>
<keyword evidence="6" id="KW-1185">Reference proteome</keyword>
<dbReference type="GO" id="GO:0003700">
    <property type="term" value="F:DNA-binding transcription factor activity"/>
    <property type="evidence" value="ECO:0007669"/>
    <property type="project" value="InterPro"/>
</dbReference>
<gene>
    <name evidence="5" type="ORF">Lepil_3314</name>
</gene>
<feature type="domain" description="HTH marR-type" evidence="4">
    <location>
        <begin position="4"/>
        <end position="139"/>
    </location>
</feature>
<dbReference type="InterPro" id="IPR000835">
    <property type="entry name" value="HTH_MarR-typ"/>
</dbReference>
<dbReference type="AlphaFoldDB" id="H2CHA1"/>